<proteinExistence type="inferred from homology"/>
<comment type="caution">
    <text evidence="4">The sequence shown here is derived from an EMBL/GenBank/DDBJ whole genome shotgun (WGS) entry which is preliminary data.</text>
</comment>
<gene>
    <name evidence="4" type="ORF">XENOCAPTIV_025214</name>
</gene>
<name>A0ABV0Q654_9TELE</name>
<dbReference type="InterPro" id="IPR017850">
    <property type="entry name" value="Alkaline_phosphatase_core_sf"/>
</dbReference>
<reference evidence="4 5" key="1">
    <citation type="submission" date="2021-06" db="EMBL/GenBank/DDBJ databases">
        <authorList>
            <person name="Palmer J.M."/>
        </authorList>
    </citation>
    <scope>NUCLEOTIDE SEQUENCE [LARGE SCALE GENOMIC DNA]</scope>
    <source>
        <strain evidence="4 5">XC_2019</strain>
        <tissue evidence="4">Muscle</tissue>
    </source>
</reference>
<dbReference type="PANTHER" id="PTHR43108:SF5">
    <property type="entry name" value="N-ACETYLGLUCOSAMINE-6-SULFATASE"/>
    <property type="match status" value="1"/>
</dbReference>
<accession>A0ABV0Q654</accession>
<comment type="similarity">
    <text evidence="2">Belongs to the sulfatase family.</text>
</comment>
<evidence type="ECO:0000313" key="5">
    <source>
        <dbReference type="Proteomes" id="UP001434883"/>
    </source>
</evidence>
<dbReference type="Gene3D" id="3.40.720.10">
    <property type="entry name" value="Alkaline Phosphatase, subunit A"/>
    <property type="match status" value="1"/>
</dbReference>
<dbReference type="InterPro" id="IPR000917">
    <property type="entry name" value="Sulfatase_N"/>
</dbReference>
<dbReference type="PANTHER" id="PTHR43108">
    <property type="entry name" value="N-ACETYLGLUCOSAMINE-6-SULFATASE FAMILY MEMBER"/>
    <property type="match status" value="1"/>
</dbReference>
<evidence type="ECO:0000259" key="3">
    <source>
        <dbReference type="Pfam" id="PF00884"/>
    </source>
</evidence>
<protein>
    <recommendedName>
        <fullName evidence="3">Sulfatase N-terminal domain-containing protein</fullName>
    </recommendedName>
</protein>
<sequence length="163" mass="18822">MTNSSVQFLDNAFRKRFVVSFFPVSDLTLSAPLITYFSALFPSLAIMLLIKHLLCCLHCSRWQTLLSVDDLVEKIVKKLEVRGELENTYIFFTSDNGYHTGQFSLPLDKRQLYEFDIRVPLMECFPDCVCEDSYNNTFACVRTIAPSANLQYCEFDDDEVQIL</sequence>
<dbReference type="SUPFAM" id="SSF53649">
    <property type="entry name" value="Alkaline phosphatase-like"/>
    <property type="match status" value="1"/>
</dbReference>
<evidence type="ECO:0000313" key="4">
    <source>
        <dbReference type="EMBL" id="MEQ2191270.1"/>
    </source>
</evidence>
<dbReference type="Proteomes" id="UP001434883">
    <property type="component" value="Unassembled WGS sequence"/>
</dbReference>
<comment type="cofactor">
    <cofactor evidence="1">
        <name>Ca(2+)</name>
        <dbReference type="ChEBI" id="CHEBI:29108"/>
    </cofactor>
</comment>
<dbReference type="EMBL" id="JAHRIN010000602">
    <property type="protein sequence ID" value="MEQ2191270.1"/>
    <property type="molecule type" value="Genomic_DNA"/>
</dbReference>
<keyword evidence="5" id="KW-1185">Reference proteome</keyword>
<evidence type="ECO:0000256" key="2">
    <source>
        <dbReference type="ARBA" id="ARBA00008779"/>
    </source>
</evidence>
<feature type="domain" description="Sulfatase N-terminal" evidence="3">
    <location>
        <begin position="60"/>
        <end position="126"/>
    </location>
</feature>
<organism evidence="4 5">
    <name type="scientific">Xenoophorus captivus</name>
    <dbReference type="NCBI Taxonomy" id="1517983"/>
    <lineage>
        <taxon>Eukaryota</taxon>
        <taxon>Metazoa</taxon>
        <taxon>Chordata</taxon>
        <taxon>Craniata</taxon>
        <taxon>Vertebrata</taxon>
        <taxon>Euteleostomi</taxon>
        <taxon>Actinopterygii</taxon>
        <taxon>Neopterygii</taxon>
        <taxon>Teleostei</taxon>
        <taxon>Neoteleostei</taxon>
        <taxon>Acanthomorphata</taxon>
        <taxon>Ovalentaria</taxon>
        <taxon>Atherinomorphae</taxon>
        <taxon>Cyprinodontiformes</taxon>
        <taxon>Goodeidae</taxon>
        <taxon>Xenoophorus</taxon>
    </lineage>
</organism>
<evidence type="ECO:0000256" key="1">
    <source>
        <dbReference type="ARBA" id="ARBA00001913"/>
    </source>
</evidence>
<dbReference type="Pfam" id="PF00884">
    <property type="entry name" value="Sulfatase"/>
    <property type="match status" value="1"/>
</dbReference>